<name>X1CR59_9ZZZZ</name>
<proteinExistence type="predicted"/>
<dbReference type="AlphaFoldDB" id="X1CR59"/>
<organism evidence="1">
    <name type="scientific">marine sediment metagenome</name>
    <dbReference type="NCBI Taxonomy" id="412755"/>
    <lineage>
        <taxon>unclassified sequences</taxon>
        <taxon>metagenomes</taxon>
        <taxon>ecological metagenomes</taxon>
    </lineage>
</organism>
<gene>
    <name evidence="1" type="ORF">S01H4_28590</name>
</gene>
<feature type="non-terminal residue" evidence="1">
    <location>
        <position position="170"/>
    </location>
</feature>
<dbReference type="EMBL" id="BART01014265">
    <property type="protein sequence ID" value="GAG86756.1"/>
    <property type="molecule type" value="Genomic_DNA"/>
</dbReference>
<accession>X1CR59</accession>
<comment type="caution">
    <text evidence="1">The sequence shown here is derived from an EMBL/GenBank/DDBJ whole genome shotgun (WGS) entry which is preliminary data.</text>
</comment>
<evidence type="ECO:0000313" key="1">
    <source>
        <dbReference type="EMBL" id="GAG86756.1"/>
    </source>
</evidence>
<feature type="non-terminal residue" evidence="1">
    <location>
        <position position="1"/>
    </location>
</feature>
<sequence length="170" mass="19416">RSNPEKPLKEPLDPAGFFTDEEIDVIQKAKTWQEIKDKLGEKKSLELCCISGELEHLVALIGEQINSRDRTLVRQCSSLVIYRPLFNGNSAGGVLKELQAHKGFTELQHYTNAPKVFVLENSEDEKLLWRNTVVELLCGDERPWWRSSVSSAKEEASLSFLNNVYFFICE</sequence>
<reference evidence="1" key="1">
    <citation type="journal article" date="2014" name="Front. Microbiol.">
        <title>High frequency of phylogenetically diverse reductive dehalogenase-homologous genes in deep subseafloor sedimentary metagenomes.</title>
        <authorList>
            <person name="Kawai M."/>
            <person name="Futagami T."/>
            <person name="Toyoda A."/>
            <person name="Takaki Y."/>
            <person name="Nishi S."/>
            <person name="Hori S."/>
            <person name="Arai W."/>
            <person name="Tsubouchi T."/>
            <person name="Morono Y."/>
            <person name="Uchiyama I."/>
            <person name="Ito T."/>
            <person name="Fujiyama A."/>
            <person name="Inagaki F."/>
            <person name="Takami H."/>
        </authorList>
    </citation>
    <scope>NUCLEOTIDE SEQUENCE</scope>
    <source>
        <strain evidence="1">Expedition CK06-06</strain>
    </source>
</reference>
<protein>
    <submittedName>
        <fullName evidence="1">Uncharacterized protein</fullName>
    </submittedName>
</protein>